<sequence length="110" mass="11587">MRACQPVLGPHGRRGRKRGDPGPGVTRSPGPSGRSAALIGPRRIGPECWDAEIDGGGRAGRRRIVGLKPLVAHAWPEDGPGPKEKSSGRGVQRGHFLGCTVVRRGAPWAC</sequence>
<reference evidence="2" key="1">
    <citation type="journal article" date="2022" name="bioRxiv">
        <title>Sequencing and chromosome-scale assembly of the giantPleurodeles waltlgenome.</title>
        <authorList>
            <person name="Brown T."/>
            <person name="Elewa A."/>
            <person name="Iarovenko S."/>
            <person name="Subramanian E."/>
            <person name="Araus A.J."/>
            <person name="Petzold A."/>
            <person name="Susuki M."/>
            <person name="Suzuki K.-i.T."/>
            <person name="Hayashi T."/>
            <person name="Toyoda A."/>
            <person name="Oliveira C."/>
            <person name="Osipova E."/>
            <person name="Leigh N.D."/>
            <person name="Simon A."/>
            <person name="Yun M.H."/>
        </authorList>
    </citation>
    <scope>NUCLEOTIDE SEQUENCE</scope>
    <source>
        <strain evidence="2">20211129_DDA</strain>
        <tissue evidence="2">Liver</tissue>
    </source>
</reference>
<gene>
    <name evidence="2" type="ORF">NDU88_004674</name>
</gene>
<dbReference type="Proteomes" id="UP001066276">
    <property type="component" value="Chromosome 4_2"/>
</dbReference>
<evidence type="ECO:0000313" key="2">
    <source>
        <dbReference type="EMBL" id="KAJ1164229.1"/>
    </source>
</evidence>
<organism evidence="2 3">
    <name type="scientific">Pleurodeles waltl</name>
    <name type="common">Iberian ribbed newt</name>
    <dbReference type="NCBI Taxonomy" id="8319"/>
    <lineage>
        <taxon>Eukaryota</taxon>
        <taxon>Metazoa</taxon>
        <taxon>Chordata</taxon>
        <taxon>Craniata</taxon>
        <taxon>Vertebrata</taxon>
        <taxon>Euteleostomi</taxon>
        <taxon>Amphibia</taxon>
        <taxon>Batrachia</taxon>
        <taxon>Caudata</taxon>
        <taxon>Salamandroidea</taxon>
        <taxon>Salamandridae</taxon>
        <taxon>Pleurodelinae</taxon>
        <taxon>Pleurodeles</taxon>
    </lineage>
</organism>
<evidence type="ECO:0000313" key="3">
    <source>
        <dbReference type="Proteomes" id="UP001066276"/>
    </source>
</evidence>
<accession>A0AAV7SJK2</accession>
<name>A0AAV7SJK2_PLEWA</name>
<keyword evidence="3" id="KW-1185">Reference proteome</keyword>
<comment type="caution">
    <text evidence="2">The sequence shown here is derived from an EMBL/GenBank/DDBJ whole genome shotgun (WGS) entry which is preliminary data.</text>
</comment>
<evidence type="ECO:0000256" key="1">
    <source>
        <dbReference type="SAM" id="MobiDB-lite"/>
    </source>
</evidence>
<dbReference type="AlphaFoldDB" id="A0AAV7SJK2"/>
<dbReference type="EMBL" id="JANPWB010000008">
    <property type="protein sequence ID" value="KAJ1164229.1"/>
    <property type="molecule type" value="Genomic_DNA"/>
</dbReference>
<proteinExistence type="predicted"/>
<protein>
    <submittedName>
        <fullName evidence="2">Uncharacterized protein</fullName>
    </submittedName>
</protein>
<feature type="region of interest" description="Disordered" evidence="1">
    <location>
        <begin position="1"/>
        <end position="41"/>
    </location>
</feature>